<evidence type="ECO:0000256" key="5">
    <source>
        <dbReference type="PROSITE-ProRule" id="PRU01248"/>
    </source>
</evidence>
<feature type="domain" description="Core-binding (CB)" evidence="7">
    <location>
        <begin position="71"/>
        <end position="167"/>
    </location>
</feature>
<dbReference type="RefSeq" id="WP_144852902.1">
    <property type="nucleotide sequence ID" value="NZ_VNJI01000046.1"/>
</dbReference>
<dbReference type="Gene3D" id="1.10.150.130">
    <property type="match status" value="1"/>
</dbReference>
<dbReference type="GO" id="GO:0015074">
    <property type="term" value="P:DNA integration"/>
    <property type="evidence" value="ECO:0007669"/>
    <property type="project" value="UniProtKB-KW"/>
</dbReference>
<keyword evidence="4" id="KW-0233">DNA recombination</keyword>
<dbReference type="PROSITE" id="PS51900">
    <property type="entry name" value="CB"/>
    <property type="match status" value="1"/>
</dbReference>
<dbReference type="GO" id="GO:0003677">
    <property type="term" value="F:DNA binding"/>
    <property type="evidence" value="ECO:0007669"/>
    <property type="project" value="UniProtKB-UniRule"/>
</dbReference>
<dbReference type="Proteomes" id="UP000317036">
    <property type="component" value="Unassembled WGS sequence"/>
</dbReference>
<evidence type="ECO:0000259" key="7">
    <source>
        <dbReference type="PROSITE" id="PS51900"/>
    </source>
</evidence>
<comment type="caution">
    <text evidence="8">The sequence shown here is derived from an EMBL/GenBank/DDBJ whole genome shotgun (WGS) entry which is preliminary data.</text>
</comment>
<dbReference type="InterPro" id="IPR013762">
    <property type="entry name" value="Integrase-like_cat_sf"/>
</dbReference>
<dbReference type="InterPro" id="IPR004107">
    <property type="entry name" value="Integrase_SAM-like_N"/>
</dbReference>
<dbReference type="Gene3D" id="1.10.443.10">
    <property type="entry name" value="Intergrase catalytic core"/>
    <property type="match status" value="1"/>
</dbReference>
<sequence>MARGKKYPGVYERKDTDGRSFYYMISVKDPGTGKRKQKKYGGFSDPETAYKEYIDTKNKQNKGLYIEPTKLTLKEWLDLWITEKQLNISPVTIQNYKNRIKHIVEAIGSVELFKITKETLIHFHSELNQKNKVIFKRNKYVDTNTKLSERTVYDTLKVLKMALIQAYTDGKLPKDIGRTYKLSKATQEEQTILKIGEIKRFLDAAKGDRMYCAIYLGLTTGMRESEILGLNWKDINFDDKVIYIVRRLQRINNKWVIRSGTKTKAGTRPVEIDDDIIKVLMHQRRLIESEKKFGQDLYKDTDLVCPTNLGTPMNPSNLRRSLYRIFNKAGIPKVTFHELRHSHATHLLQAGVDVKTTSHRLGHSSIRTTLDIYQHVIPGMQREALEKLRKRISN</sequence>
<dbReference type="Pfam" id="PF14659">
    <property type="entry name" value="Phage_int_SAM_3"/>
    <property type="match status" value="1"/>
</dbReference>
<dbReference type="OrthoDB" id="9803188at2"/>
<keyword evidence="9" id="KW-1185">Reference proteome</keyword>
<dbReference type="InterPro" id="IPR050090">
    <property type="entry name" value="Tyrosine_recombinase_XerCD"/>
</dbReference>
<proteinExistence type="inferred from homology"/>
<gene>
    <name evidence="8" type="ORF">FPZ49_26780</name>
</gene>
<keyword evidence="3 5" id="KW-0238">DNA-binding</keyword>
<evidence type="ECO:0000313" key="8">
    <source>
        <dbReference type="EMBL" id="TVY06922.1"/>
    </source>
</evidence>
<dbReference type="InterPro" id="IPR002104">
    <property type="entry name" value="Integrase_catalytic"/>
</dbReference>
<organism evidence="8 9">
    <name type="scientific">Paenibacillus cremeus</name>
    <dbReference type="NCBI Taxonomy" id="2163881"/>
    <lineage>
        <taxon>Bacteria</taxon>
        <taxon>Bacillati</taxon>
        <taxon>Bacillota</taxon>
        <taxon>Bacilli</taxon>
        <taxon>Bacillales</taxon>
        <taxon>Paenibacillaceae</taxon>
        <taxon>Paenibacillus</taxon>
    </lineage>
</organism>
<evidence type="ECO:0000256" key="4">
    <source>
        <dbReference type="ARBA" id="ARBA00023172"/>
    </source>
</evidence>
<dbReference type="EMBL" id="VNJI01000046">
    <property type="protein sequence ID" value="TVY06922.1"/>
    <property type="molecule type" value="Genomic_DNA"/>
</dbReference>
<dbReference type="SUPFAM" id="SSF56349">
    <property type="entry name" value="DNA breaking-rejoining enzymes"/>
    <property type="match status" value="1"/>
</dbReference>
<protein>
    <submittedName>
        <fullName evidence="8">Site-specific integrase</fullName>
    </submittedName>
</protein>
<dbReference type="InterPro" id="IPR028259">
    <property type="entry name" value="AP2-like_int_N"/>
</dbReference>
<accession>A0A559K464</accession>
<name>A0A559K464_9BACL</name>
<dbReference type="Pfam" id="PF14657">
    <property type="entry name" value="Arm-DNA-bind_4"/>
    <property type="match status" value="1"/>
</dbReference>
<dbReference type="InterPro" id="IPR010998">
    <property type="entry name" value="Integrase_recombinase_N"/>
</dbReference>
<dbReference type="PANTHER" id="PTHR30349:SF64">
    <property type="entry name" value="PROPHAGE INTEGRASE INTD-RELATED"/>
    <property type="match status" value="1"/>
</dbReference>
<evidence type="ECO:0000256" key="2">
    <source>
        <dbReference type="ARBA" id="ARBA00022908"/>
    </source>
</evidence>
<comment type="similarity">
    <text evidence="1">Belongs to the 'phage' integrase family.</text>
</comment>
<evidence type="ECO:0000313" key="9">
    <source>
        <dbReference type="Proteomes" id="UP000317036"/>
    </source>
</evidence>
<evidence type="ECO:0000256" key="3">
    <source>
        <dbReference type="ARBA" id="ARBA00023125"/>
    </source>
</evidence>
<dbReference type="PROSITE" id="PS51898">
    <property type="entry name" value="TYR_RECOMBINASE"/>
    <property type="match status" value="1"/>
</dbReference>
<dbReference type="InterPro" id="IPR044068">
    <property type="entry name" value="CB"/>
</dbReference>
<dbReference type="GO" id="GO:0006310">
    <property type="term" value="P:DNA recombination"/>
    <property type="evidence" value="ECO:0007669"/>
    <property type="project" value="UniProtKB-KW"/>
</dbReference>
<evidence type="ECO:0000259" key="6">
    <source>
        <dbReference type="PROSITE" id="PS51898"/>
    </source>
</evidence>
<dbReference type="CDD" id="cd01189">
    <property type="entry name" value="INT_ICEBs1_C_like"/>
    <property type="match status" value="1"/>
</dbReference>
<dbReference type="AlphaFoldDB" id="A0A559K464"/>
<feature type="domain" description="Tyr recombinase" evidence="6">
    <location>
        <begin position="188"/>
        <end position="386"/>
    </location>
</feature>
<dbReference type="InterPro" id="IPR011010">
    <property type="entry name" value="DNA_brk_join_enz"/>
</dbReference>
<evidence type="ECO:0000256" key="1">
    <source>
        <dbReference type="ARBA" id="ARBA00008857"/>
    </source>
</evidence>
<dbReference type="PANTHER" id="PTHR30349">
    <property type="entry name" value="PHAGE INTEGRASE-RELATED"/>
    <property type="match status" value="1"/>
</dbReference>
<dbReference type="Pfam" id="PF00589">
    <property type="entry name" value="Phage_integrase"/>
    <property type="match status" value="1"/>
</dbReference>
<reference evidence="8 9" key="1">
    <citation type="submission" date="2019-07" db="EMBL/GenBank/DDBJ databases">
        <authorList>
            <person name="Kim J."/>
        </authorList>
    </citation>
    <scope>NUCLEOTIDE SEQUENCE [LARGE SCALE GENOMIC DNA]</scope>
    <source>
        <strain evidence="8 9">JC52</strain>
    </source>
</reference>
<keyword evidence="2" id="KW-0229">DNA integration</keyword>